<comment type="caution">
    <text evidence="2">The sequence shown here is derived from an EMBL/GenBank/DDBJ whole genome shotgun (WGS) entry which is preliminary data.</text>
</comment>
<gene>
    <name evidence="2" type="ORF">EGS84_12890</name>
    <name evidence="1" type="ORF">I5687_01530</name>
</gene>
<dbReference type="AlphaFoldDB" id="A0AAQ1A4Z8"/>
<reference evidence="2" key="2">
    <citation type="submission" date="2018-10" db="EMBL/GenBank/DDBJ databases">
        <title>FDA dAtabase for Regulatory Grade micrObial Sequences (FDA-ARGOS): Supporting development and validation of Infectious Disease Dx tests.</title>
        <authorList>
            <person name="Campos J."/>
            <person name="Goldberg B."/>
            <person name="Tallon L.J."/>
            <person name="Sadzewicz L."/>
            <person name="Zhao X."/>
            <person name="Vavikolanu K."/>
            <person name="Mehta A."/>
            <person name="Aluvathingal J."/>
            <person name="Nadendla S."/>
            <person name="Geyer C."/>
            <person name="Nandy P."/>
            <person name="Yan Y."/>
            <person name="Sichtig H."/>
        </authorList>
    </citation>
    <scope>NUCLEOTIDE SEQUENCE</scope>
    <source>
        <strain evidence="2">FDAARGOS_526</strain>
    </source>
</reference>
<protein>
    <submittedName>
        <fullName evidence="2">Uncharacterized protein</fullName>
    </submittedName>
</protein>
<reference evidence="3" key="1">
    <citation type="submission" date="2018-10" db="EMBL/GenBank/DDBJ databases">
        <title>FDA dAtabase for Regulatory Grade micrObial Sequences (FDA-ARGOS): Supporting development and validation of Infectious Disease Dx tests.</title>
        <authorList>
            <person name="Goldberg B."/>
            <person name="Campos J."/>
            <person name="Tallon L."/>
            <person name="Sadzewicz L."/>
            <person name="Zhao X."/>
            <person name="Vavikolanu K."/>
            <person name="Mehta A."/>
            <person name="Aluvathingal J."/>
            <person name="Nadendla S."/>
            <person name="Geyer C."/>
            <person name="Nandy P."/>
            <person name="Yan Y."/>
            <person name="Sichtig H."/>
        </authorList>
    </citation>
    <scope>NUCLEOTIDE SEQUENCE [LARGE SCALE GENOMIC DNA]</scope>
    <source>
        <strain evidence="3">FDAARGOS_526</strain>
    </source>
</reference>
<evidence type="ECO:0000313" key="2">
    <source>
        <dbReference type="EMBL" id="RSC17772.1"/>
    </source>
</evidence>
<accession>A0AAQ1A4Z8</accession>
<name>A0AAQ1A4Z8_CITKO</name>
<evidence type="ECO:0000313" key="3">
    <source>
        <dbReference type="Proteomes" id="UP000282299"/>
    </source>
</evidence>
<evidence type="ECO:0000313" key="1">
    <source>
        <dbReference type="EMBL" id="MBJ9866632.1"/>
    </source>
</evidence>
<dbReference type="RefSeq" id="WP_033559157.1">
    <property type="nucleotide sequence ID" value="NZ_ABTEQQ020000001.1"/>
</dbReference>
<dbReference type="Proteomes" id="UP000282299">
    <property type="component" value="Unassembled WGS sequence"/>
</dbReference>
<organism evidence="2 3">
    <name type="scientific">Citrobacter koseri</name>
    <name type="common">Citrobacter diversus</name>
    <dbReference type="NCBI Taxonomy" id="545"/>
    <lineage>
        <taxon>Bacteria</taxon>
        <taxon>Pseudomonadati</taxon>
        <taxon>Pseudomonadota</taxon>
        <taxon>Gammaproteobacteria</taxon>
        <taxon>Enterobacterales</taxon>
        <taxon>Enterobacteriaceae</taxon>
        <taxon>Citrobacter</taxon>
    </lineage>
</organism>
<dbReference type="Proteomes" id="UP000807555">
    <property type="component" value="Unassembled WGS sequence"/>
</dbReference>
<sequence>MPEGMTLFAISGSTRDVRIQSRLQGEVIESLSKKHDVLDDLEDEKRPVDEKPYQRLLIRPGSLQDYS</sequence>
<dbReference type="EMBL" id="JADVNV010000001">
    <property type="protein sequence ID" value="MBJ9866632.1"/>
    <property type="molecule type" value="Genomic_DNA"/>
</dbReference>
<proteinExistence type="predicted"/>
<reference evidence="1" key="3">
    <citation type="submission" date="2020-11" db="EMBL/GenBank/DDBJ databases">
        <title>Enhanced detection system for hospital associated transmission using whole genome sequencing surveillance.</title>
        <authorList>
            <person name="Harrison L.H."/>
            <person name="Van Tyne D."/>
            <person name="Marsh J.W."/>
            <person name="Griffith M.P."/>
            <person name="Snyder D.J."/>
            <person name="Cooper V.S."/>
            <person name="Mustapha M."/>
        </authorList>
    </citation>
    <scope>NUCLEOTIDE SEQUENCE</scope>
    <source>
        <strain evidence="1">CB00014</strain>
    </source>
</reference>
<dbReference type="EMBL" id="RKIT01000002">
    <property type="protein sequence ID" value="RSC17772.1"/>
    <property type="molecule type" value="Genomic_DNA"/>
</dbReference>